<feature type="site" description="Transition state stabilizer" evidence="7">
    <location>
        <position position="32"/>
    </location>
</feature>
<dbReference type="PANTHER" id="PTHR32125:SF4">
    <property type="entry name" value="2-C-METHYL-D-ERYTHRITOL 4-PHOSPHATE CYTIDYLYLTRANSFERASE, CHLOROPLASTIC"/>
    <property type="match status" value="1"/>
</dbReference>
<dbReference type="InterPro" id="IPR050088">
    <property type="entry name" value="IspD/TarI_cytidylyltransf_bact"/>
</dbReference>
<dbReference type="PROSITE" id="PS01295">
    <property type="entry name" value="ISPD"/>
    <property type="match status" value="1"/>
</dbReference>
<evidence type="ECO:0000256" key="7">
    <source>
        <dbReference type="HAMAP-Rule" id="MF_00108"/>
    </source>
</evidence>
<accession>A0A377HK69</accession>
<evidence type="ECO:0000256" key="5">
    <source>
        <dbReference type="ARBA" id="ARBA00022695"/>
    </source>
</evidence>
<evidence type="ECO:0000256" key="4">
    <source>
        <dbReference type="ARBA" id="ARBA00022679"/>
    </source>
</evidence>
<feature type="site" description="Positions MEP for the nucleophilic attack" evidence="7">
    <location>
        <position position="223"/>
    </location>
</feature>
<dbReference type="InterPro" id="IPR029044">
    <property type="entry name" value="Nucleotide-diphossugar_trans"/>
</dbReference>
<dbReference type="GO" id="GO:0019288">
    <property type="term" value="P:isopentenyl diphosphate biosynthetic process, methylerythritol 4-phosphate pathway"/>
    <property type="evidence" value="ECO:0007669"/>
    <property type="project" value="UniProtKB-UniRule"/>
</dbReference>
<feature type="site" description="Positions MEP for the nucleophilic attack" evidence="7">
    <location>
        <position position="167"/>
    </location>
</feature>
<dbReference type="SUPFAM" id="SSF53448">
    <property type="entry name" value="Nucleotide-diphospho-sugar transferases"/>
    <property type="match status" value="1"/>
</dbReference>
<dbReference type="Gene3D" id="3.90.550.10">
    <property type="entry name" value="Spore Coat Polysaccharide Biosynthesis Protein SpsA, Chain A"/>
    <property type="match status" value="1"/>
</dbReference>
<comment type="catalytic activity">
    <reaction evidence="1 7">
        <text>2-C-methyl-D-erythritol 4-phosphate + CTP + H(+) = 4-CDP-2-C-methyl-D-erythritol + diphosphate</text>
        <dbReference type="Rhea" id="RHEA:13429"/>
        <dbReference type="ChEBI" id="CHEBI:15378"/>
        <dbReference type="ChEBI" id="CHEBI:33019"/>
        <dbReference type="ChEBI" id="CHEBI:37563"/>
        <dbReference type="ChEBI" id="CHEBI:57823"/>
        <dbReference type="ChEBI" id="CHEBI:58262"/>
        <dbReference type="EC" id="2.7.7.60"/>
    </reaction>
</comment>
<comment type="pathway">
    <text evidence="2 7">Isoprenoid biosynthesis; isopentenyl diphosphate biosynthesis via DXP pathway; isopentenyl diphosphate from 1-deoxy-D-xylulose 5-phosphate: step 2/6.</text>
</comment>
<dbReference type="AlphaFoldDB" id="A0A377HK69"/>
<dbReference type="NCBIfam" id="TIGR00453">
    <property type="entry name" value="ispD"/>
    <property type="match status" value="1"/>
</dbReference>
<dbReference type="InterPro" id="IPR034683">
    <property type="entry name" value="IspD/TarI"/>
</dbReference>
<keyword evidence="5 7" id="KW-0548">Nucleotidyltransferase</keyword>
<dbReference type="STRING" id="673.AL542_06785"/>
<name>A0A377HK69_GRIHO</name>
<evidence type="ECO:0000256" key="1">
    <source>
        <dbReference type="ARBA" id="ARBA00001282"/>
    </source>
</evidence>
<gene>
    <name evidence="7 8" type="primary">ispD</name>
    <name evidence="8" type="ORF">NCTC11645_00862</name>
</gene>
<dbReference type="UniPathway" id="UPA00056">
    <property type="reaction ID" value="UER00093"/>
</dbReference>
<proteinExistence type="inferred from homology"/>
<dbReference type="CDD" id="cd02516">
    <property type="entry name" value="CDP-ME_synthetase"/>
    <property type="match status" value="1"/>
</dbReference>
<organism evidence="8 9">
    <name type="scientific">Grimontia hollisae</name>
    <name type="common">Vibrio hollisae</name>
    <dbReference type="NCBI Taxonomy" id="673"/>
    <lineage>
        <taxon>Bacteria</taxon>
        <taxon>Pseudomonadati</taxon>
        <taxon>Pseudomonadota</taxon>
        <taxon>Gammaproteobacteria</taxon>
        <taxon>Vibrionales</taxon>
        <taxon>Vibrionaceae</taxon>
        <taxon>Grimontia</taxon>
    </lineage>
</organism>
<dbReference type="RefSeq" id="WP_115659435.1">
    <property type="nucleotide sequence ID" value="NZ_CP035690.1"/>
</dbReference>
<dbReference type="FunFam" id="3.90.550.10:FF:000003">
    <property type="entry name" value="2-C-methyl-D-erythritol 4-phosphate cytidylyltransferase"/>
    <property type="match status" value="1"/>
</dbReference>
<evidence type="ECO:0000256" key="2">
    <source>
        <dbReference type="ARBA" id="ARBA00004787"/>
    </source>
</evidence>
<evidence type="ECO:0000256" key="6">
    <source>
        <dbReference type="ARBA" id="ARBA00023229"/>
    </source>
</evidence>
<dbReference type="InterPro" id="IPR018294">
    <property type="entry name" value="ISPD_synthase_CS"/>
</dbReference>
<dbReference type="Proteomes" id="UP000254512">
    <property type="component" value="Unassembled WGS sequence"/>
</dbReference>
<dbReference type="EMBL" id="UGHD01000002">
    <property type="protein sequence ID" value="STO56516.1"/>
    <property type="molecule type" value="Genomic_DNA"/>
</dbReference>
<keyword evidence="6 7" id="KW-0414">Isoprene biosynthesis</keyword>
<sequence length="244" mass="26284">MKTPASEQTLSLPQPVVSDVVAIVPAAGVGKRMCADLPKQYLTIEDKTLLEHTVHYLLEHSKISKVVVAIGAEDAYFQSTSLAHNKRVIVTTGGKERADSVLAGLKATDAQWVMVHDAARPCVRHSDIDALIDAAATHTHGAILAAPVRDTMKRSSLDGKIETTVCRDNLWHALTPQMFLRDQLLAALETARDQSLAVTDEASAIELTGGAPKLVAGHADNIKVTQPEDLALAAFFLAQRKRSQ</sequence>
<dbReference type="Pfam" id="PF01128">
    <property type="entry name" value="IspD"/>
    <property type="match status" value="1"/>
</dbReference>
<evidence type="ECO:0000256" key="3">
    <source>
        <dbReference type="ARBA" id="ARBA00009789"/>
    </source>
</evidence>
<dbReference type="InterPro" id="IPR001228">
    <property type="entry name" value="IspD"/>
</dbReference>
<feature type="site" description="Transition state stabilizer" evidence="7">
    <location>
        <position position="39"/>
    </location>
</feature>
<protein>
    <recommendedName>
        <fullName evidence="7">2-C-methyl-D-erythritol 4-phosphate cytidylyltransferase</fullName>
        <ecNumber evidence="7">2.7.7.60</ecNumber>
    </recommendedName>
    <alternativeName>
        <fullName evidence="7">4-diphosphocytidyl-2C-methyl-D-erythritol synthase</fullName>
    </alternativeName>
    <alternativeName>
        <fullName evidence="7">MEP cytidylyltransferase</fullName>
        <shortName evidence="7">MCT</shortName>
    </alternativeName>
</protein>
<comment type="function">
    <text evidence="7">Catalyzes the formation of 4-diphosphocytidyl-2-C-methyl-D-erythritol from CTP and 2-C-methyl-D-erythritol 4-phosphate (MEP).</text>
</comment>
<dbReference type="EC" id="2.7.7.60" evidence="7"/>
<reference evidence="8 9" key="1">
    <citation type="submission" date="2018-06" db="EMBL/GenBank/DDBJ databases">
        <authorList>
            <consortium name="Pathogen Informatics"/>
            <person name="Doyle S."/>
        </authorList>
    </citation>
    <scope>NUCLEOTIDE SEQUENCE [LARGE SCALE GENOMIC DNA]</scope>
    <source>
        <strain evidence="8 9">NCTC11645</strain>
    </source>
</reference>
<dbReference type="HAMAP" id="MF_00108">
    <property type="entry name" value="IspD"/>
    <property type="match status" value="1"/>
</dbReference>
<evidence type="ECO:0000313" key="9">
    <source>
        <dbReference type="Proteomes" id="UP000254512"/>
    </source>
</evidence>
<comment type="similarity">
    <text evidence="3 7">Belongs to the IspD/TarI cytidylyltransferase family. IspD subfamily.</text>
</comment>
<dbReference type="GO" id="GO:0050518">
    <property type="term" value="F:2-C-methyl-D-erythritol 4-phosphate cytidylyltransferase activity"/>
    <property type="evidence" value="ECO:0007669"/>
    <property type="project" value="UniProtKB-UniRule"/>
</dbReference>
<keyword evidence="4 7" id="KW-0808">Transferase</keyword>
<dbReference type="PANTHER" id="PTHR32125">
    <property type="entry name" value="2-C-METHYL-D-ERYTHRITOL 4-PHOSPHATE CYTIDYLYLTRANSFERASE, CHLOROPLASTIC"/>
    <property type="match status" value="1"/>
</dbReference>
<evidence type="ECO:0000313" key="8">
    <source>
        <dbReference type="EMBL" id="STO56516.1"/>
    </source>
</evidence>